<organism evidence="2 3">
    <name type="scientific">Kistimonas scapharcae</name>
    <dbReference type="NCBI Taxonomy" id="1036133"/>
    <lineage>
        <taxon>Bacteria</taxon>
        <taxon>Pseudomonadati</taxon>
        <taxon>Pseudomonadota</taxon>
        <taxon>Gammaproteobacteria</taxon>
        <taxon>Oceanospirillales</taxon>
        <taxon>Endozoicomonadaceae</taxon>
        <taxon>Kistimonas</taxon>
    </lineage>
</organism>
<name>A0ABP8V1F0_9GAMM</name>
<dbReference type="EMBL" id="BAABFL010000356">
    <property type="protein sequence ID" value="GAA4650058.1"/>
    <property type="molecule type" value="Genomic_DNA"/>
</dbReference>
<dbReference type="RefSeq" id="WP_345196144.1">
    <property type="nucleotide sequence ID" value="NZ_BAABFL010000356.1"/>
</dbReference>
<evidence type="ECO:0000313" key="3">
    <source>
        <dbReference type="Proteomes" id="UP001500604"/>
    </source>
</evidence>
<gene>
    <name evidence="2" type="ORF">GCM10023116_23410</name>
</gene>
<proteinExistence type="predicted"/>
<feature type="transmembrane region" description="Helical" evidence="1">
    <location>
        <begin position="40"/>
        <end position="65"/>
    </location>
</feature>
<accession>A0ABP8V1F0</accession>
<comment type="caution">
    <text evidence="2">The sequence shown here is derived from an EMBL/GenBank/DDBJ whole genome shotgun (WGS) entry which is preliminary data.</text>
</comment>
<evidence type="ECO:0000313" key="2">
    <source>
        <dbReference type="EMBL" id="GAA4650058.1"/>
    </source>
</evidence>
<dbReference type="Proteomes" id="UP001500604">
    <property type="component" value="Unassembled WGS sequence"/>
</dbReference>
<protein>
    <recommendedName>
        <fullName evidence="4">Transmembrane protein</fullName>
    </recommendedName>
</protein>
<keyword evidence="3" id="KW-1185">Reference proteome</keyword>
<evidence type="ECO:0008006" key="4">
    <source>
        <dbReference type="Google" id="ProtNLM"/>
    </source>
</evidence>
<keyword evidence="1" id="KW-1133">Transmembrane helix</keyword>
<feature type="transmembrane region" description="Helical" evidence="1">
    <location>
        <begin position="77"/>
        <end position="97"/>
    </location>
</feature>
<sequence length="630" mass="71741">MWPVRKNKQDTIRSADTLAMEARGQGLLDKIRTAPHKEPWGITFLMLAWTAGPVTFITASSAYYIGYGTFPPLDRAIYFLAYALIAGLLGIATKLIYNTTHGHQEKQDEKNLLEVIDCLPELLYMVRDLRLENMGEESRRIESAGIILSKLDLGPAWVTLAIEDLTGDAQLARQAEHIELFRRAGLYNRMQDIIHNIREPAGNAYDELRQTHPRIAEAMRQRLTGRVPSVRQGSPREEMFLERILSAIEQDNENLMTLHDVEELLTLCFELICGRRIRYLKYEYSGDWNLARSMDSLEKERNNYRLARARVNSRLRALATYLNYIEPREDINTAPGLSPRHLLTVTVDAMDSLTRQVTECRRITNNTGKQLMALQIKASQLDKAIDLYERAFNAQQKLSRESRRFSRALKVWQLRSKQYEETSGDQVRRSLKISEQSIALDDDEKIKVARQLAQLLEDNRIRRTSDRSMDHARSSSEKRLTQSRARELAAGIAVILGQSIDLSNPAIQRAIDSTPATSLGAIEPGMSPMIKASVGKAMANAVDVSLAAMAERLAQNLIRYYRVPLTQGTMDFLIDNYQANREKLEFIAEHEAPVSNQQTQLNRAPIEIPAVHKSWQISLYNARRTLELHA</sequence>
<evidence type="ECO:0000256" key="1">
    <source>
        <dbReference type="SAM" id="Phobius"/>
    </source>
</evidence>
<keyword evidence="1" id="KW-0812">Transmembrane</keyword>
<keyword evidence="1" id="KW-0472">Membrane</keyword>
<reference evidence="3" key="1">
    <citation type="journal article" date="2019" name="Int. J. Syst. Evol. Microbiol.">
        <title>The Global Catalogue of Microorganisms (GCM) 10K type strain sequencing project: providing services to taxonomists for standard genome sequencing and annotation.</title>
        <authorList>
            <consortium name="The Broad Institute Genomics Platform"/>
            <consortium name="The Broad Institute Genome Sequencing Center for Infectious Disease"/>
            <person name="Wu L."/>
            <person name="Ma J."/>
        </authorList>
    </citation>
    <scope>NUCLEOTIDE SEQUENCE [LARGE SCALE GENOMIC DNA]</scope>
    <source>
        <strain evidence="3">JCM 17805</strain>
    </source>
</reference>